<dbReference type="PANTHER" id="PTHR11557:SF0">
    <property type="entry name" value="PORPHOBILINOGEN DEAMINASE"/>
    <property type="match status" value="1"/>
</dbReference>
<comment type="subunit">
    <text evidence="5 9">Monomer.</text>
</comment>
<evidence type="ECO:0000259" key="10">
    <source>
        <dbReference type="Pfam" id="PF01379"/>
    </source>
</evidence>
<evidence type="ECO:0000256" key="1">
    <source>
        <dbReference type="ARBA" id="ARBA00002869"/>
    </source>
</evidence>
<dbReference type="PANTHER" id="PTHR11557">
    <property type="entry name" value="PORPHOBILINOGEN DEAMINASE"/>
    <property type="match status" value="1"/>
</dbReference>
<dbReference type="FunFam" id="3.30.160.40:FF:000001">
    <property type="entry name" value="Porphobilinogen deaminase"/>
    <property type="match status" value="1"/>
</dbReference>
<comment type="catalytic activity">
    <reaction evidence="8 9">
        <text>4 porphobilinogen + H2O = hydroxymethylbilane + 4 NH4(+)</text>
        <dbReference type="Rhea" id="RHEA:13185"/>
        <dbReference type="ChEBI" id="CHEBI:15377"/>
        <dbReference type="ChEBI" id="CHEBI:28938"/>
        <dbReference type="ChEBI" id="CHEBI:57845"/>
        <dbReference type="ChEBI" id="CHEBI:58126"/>
        <dbReference type="EC" id="2.5.1.61"/>
    </reaction>
</comment>
<evidence type="ECO:0000313" key="13">
    <source>
        <dbReference type="Proteomes" id="UP000251075"/>
    </source>
</evidence>
<evidence type="ECO:0000256" key="3">
    <source>
        <dbReference type="ARBA" id="ARBA00005173"/>
    </source>
</evidence>
<evidence type="ECO:0000256" key="8">
    <source>
        <dbReference type="ARBA" id="ARBA00048169"/>
    </source>
</evidence>
<feature type="domain" description="Porphobilinogen deaminase N-terminal" evidence="10">
    <location>
        <begin position="8"/>
        <end position="218"/>
    </location>
</feature>
<dbReference type="AlphaFoldDB" id="A0A364P2W3"/>
<proteinExistence type="inferred from homology"/>
<evidence type="ECO:0000256" key="9">
    <source>
        <dbReference type="HAMAP-Rule" id="MF_00260"/>
    </source>
</evidence>
<evidence type="ECO:0000256" key="2">
    <source>
        <dbReference type="ARBA" id="ARBA00004735"/>
    </source>
</evidence>
<evidence type="ECO:0000256" key="6">
    <source>
        <dbReference type="ARBA" id="ARBA00022679"/>
    </source>
</evidence>
<keyword evidence="7 9" id="KW-0627">Porphyrin biosynthesis</keyword>
<keyword evidence="13" id="KW-1185">Reference proteome</keyword>
<dbReference type="InterPro" id="IPR022419">
    <property type="entry name" value="Porphobilin_deaminase_cofac_BS"/>
</dbReference>
<evidence type="ECO:0000313" key="12">
    <source>
        <dbReference type="EMBL" id="RAU23673.1"/>
    </source>
</evidence>
<dbReference type="FunFam" id="3.40.190.10:FF:000004">
    <property type="entry name" value="Porphobilinogen deaminase"/>
    <property type="match status" value="1"/>
</dbReference>
<organism evidence="12 13">
    <name type="scientific">Paramagnetospirillum kuznetsovii</name>
    <dbReference type="NCBI Taxonomy" id="2053833"/>
    <lineage>
        <taxon>Bacteria</taxon>
        <taxon>Pseudomonadati</taxon>
        <taxon>Pseudomonadota</taxon>
        <taxon>Alphaproteobacteria</taxon>
        <taxon>Rhodospirillales</taxon>
        <taxon>Magnetospirillaceae</taxon>
        <taxon>Paramagnetospirillum</taxon>
    </lineage>
</organism>
<dbReference type="NCBIfam" id="TIGR00212">
    <property type="entry name" value="hemC"/>
    <property type="match status" value="1"/>
</dbReference>
<dbReference type="RefSeq" id="WP_112141904.1">
    <property type="nucleotide sequence ID" value="NZ_PGTO01000001.1"/>
</dbReference>
<dbReference type="InterPro" id="IPR022418">
    <property type="entry name" value="Porphobilinogen_deaminase_C"/>
</dbReference>
<dbReference type="GO" id="GO:0004418">
    <property type="term" value="F:hydroxymethylbilane synthase activity"/>
    <property type="evidence" value="ECO:0007669"/>
    <property type="project" value="UniProtKB-UniRule"/>
</dbReference>
<reference evidence="12 13" key="1">
    <citation type="submission" date="2017-11" db="EMBL/GenBank/DDBJ databases">
        <title>Draft genome sequence of magnetotactic bacterium Magnetospirillum kuznetsovii LBB-42.</title>
        <authorList>
            <person name="Grouzdev D.S."/>
            <person name="Rysina M.S."/>
            <person name="Baslerov R.V."/>
            <person name="Koziaeva V."/>
        </authorList>
    </citation>
    <scope>NUCLEOTIDE SEQUENCE [LARGE SCALE GENOMIC DNA]</scope>
    <source>
        <strain evidence="12 13">LBB-42</strain>
    </source>
</reference>
<evidence type="ECO:0000256" key="4">
    <source>
        <dbReference type="ARBA" id="ARBA00005638"/>
    </source>
</evidence>
<name>A0A364P2W3_9PROT</name>
<comment type="function">
    <text evidence="1 9">Tetrapolymerization of the monopyrrole PBG into the hydroxymethylbilane pre-uroporphyrinogen in several discrete steps.</text>
</comment>
<dbReference type="Gene3D" id="3.40.190.10">
    <property type="entry name" value="Periplasmic binding protein-like II"/>
    <property type="match status" value="2"/>
</dbReference>
<comment type="pathway">
    <text evidence="2">Porphyrin-containing compound metabolism; protoporphyrin-IX biosynthesis; coproporphyrinogen-III from 5-aminolevulinate: step 2/4.</text>
</comment>
<dbReference type="HAMAP" id="MF_00260">
    <property type="entry name" value="Porphobil_deam"/>
    <property type="match status" value="1"/>
</dbReference>
<dbReference type="EC" id="2.5.1.61" evidence="9"/>
<sequence length="313" mass="33304">MSTKTPILRIGTRGSPLALAQTHETRDRLGRAWAELAEIGAIEIEIIKTTGDLIQDRPLAEIGGKGLFTKELDEAMLSGRIHLAVHSMKDVPTVLPDGIVLPCILPREDVRDAFISLKAKSLADLPQGAVIGSASLRRAAQILNRRPDLKLVNFRGNVQTRLRKLEEGVVDATLLAMAGLRRLGLAQHVTCALEVADMLPAVAQGAIGITCRADDSDAHRYLAALNCPDSQVRVVAERAFLARLDGSCRTPIAALAELDGDHLSFRGLIISPDGTVIHETSRAGSRADAAALGTDAAEELAAKAGPGFFDVKA</sequence>
<dbReference type="PRINTS" id="PR00151">
    <property type="entry name" value="PORPHBDMNASE"/>
</dbReference>
<comment type="similarity">
    <text evidence="4 9">Belongs to the HMBS family.</text>
</comment>
<comment type="pathway">
    <text evidence="3">Porphyrin-containing compound metabolism; chlorophyll biosynthesis.</text>
</comment>
<keyword evidence="6 9" id="KW-0808">Transferase</keyword>
<dbReference type="Gene3D" id="3.30.160.40">
    <property type="entry name" value="Porphobilinogen deaminase, C-terminal domain"/>
    <property type="match status" value="1"/>
</dbReference>
<dbReference type="GO" id="GO:0005737">
    <property type="term" value="C:cytoplasm"/>
    <property type="evidence" value="ECO:0007669"/>
    <property type="project" value="UniProtKB-UniRule"/>
</dbReference>
<dbReference type="UniPathway" id="UPA00251">
    <property type="reaction ID" value="UER00319"/>
</dbReference>
<dbReference type="PROSITE" id="PS00533">
    <property type="entry name" value="PORPHOBILINOGEN_DEAM"/>
    <property type="match status" value="1"/>
</dbReference>
<accession>A0A364P2W3</accession>
<evidence type="ECO:0000256" key="5">
    <source>
        <dbReference type="ARBA" id="ARBA00011245"/>
    </source>
</evidence>
<feature type="modified residue" description="S-(dipyrrolylmethanemethyl)cysteine" evidence="9">
    <location>
        <position position="248"/>
    </location>
</feature>
<dbReference type="FunFam" id="3.40.190.10:FF:000101">
    <property type="entry name" value="Porphobilinogen deaminase, chloroplastic"/>
    <property type="match status" value="1"/>
</dbReference>
<dbReference type="Pfam" id="PF03900">
    <property type="entry name" value="Porphobil_deamC"/>
    <property type="match status" value="1"/>
</dbReference>
<dbReference type="SUPFAM" id="SSF53850">
    <property type="entry name" value="Periplasmic binding protein-like II"/>
    <property type="match status" value="1"/>
</dbReference>
<dbReference type="SUPFAM" id="SSF54782">
    <property type="entry name" value="Porphobilinogen deaminase (hydroxymethylbilane synthase), C-terminal domain"/>
    <property type="match status" value="1"/>
</dbReference>
<dbReference type="OrthoDB" id="9810298at2"/>
<dbReference type="InterPro" id="IPR000860">
    <property type="entry name" value="HemC"/>
</dbReference>
<gene>
    <name evidence="9" type="primary">hemC</name>
    <name evidence="12" type="ORF">CU669_00780</name>
</gene>
<comment type="miscellaneous">
    <text evidence="9">The porphobilinogen subunits are added to the dipyrromethane group.</text>
</comment>
<dbReference type="EMBL" id="PGTO01000001">
    <property type="protein sequence ID" value="RAU23673.1"/>
    <property type="molecule type" value="Genomic_DNA"/>
</dbReference>
<dbReference type="InterPro" id="IPR036803">
    <property type="entry name" value="Porphobilinogen_deaminase_C_sf"/>
</dbReference>
<dbReference type="GO" id="GO:0006782">
    <property type="term" value="P:protoporphyrinogen IX biosynthetic process"/>
    <property type="evidence" value="ECO:0007669"/>
    <property type="project" value="UniProtKB-UniRule"/>
</dbReference>
<dbReference type="Proteomes" id="UP000251075">
    <property type="component" value="Unassembled WGS sequence"/>
</dbReference>
<dbReference type="Pfam" id="PF01379">
    <property type="entry name" value="Porphobil_deam"/>
    <property type="match status" value="1"/>
</dbReference>
<protein>
    <recommendedName>
        <fullName evidence="9">Porphobilinogen deaminase</fullName>
        <shortName evidence="9">PBG</shortName>
        <ecNumber evidence="9">2.5.1.61</ecNumber>
    </recommendedName>
    <alternativeName>
        <fullName evidence="9">Hydroxymethylbilane synthase</fullName>
        <shortName evidence="9">HMBS</shortName>
    </alternativeName>
    <alternativeName>
        <fullName evidence="9">Pre-uroporphyrinogen synthase</fullName>
    </alternativeName>
</protein>
<comment type="caution">
    <text evidence="12">The sequence shown here is derived from an EMBL/GenBank/DDBJ whole genome shotgun (WGS) entry which is preliminary data.</text>
</comment>
<evidence type="ECO:0000259" key="11">
    <source>
        <dbReference type="Pfam" id="PF03900"/>
    </source>
</evidence>
<dbReference type="PIRSF" id="PIRSF001438">
    <property type="entry name" value="4pyrrol_synth_OHMeBilane_synth"/>
    <property type="match status" value="1"/>
</dbReference>
<evidence type="ECO:0000256" key="7">
    <source>
        <dbReference type="ARBA" id="ARBA00023244"/>
    </source>
</evidence>
<feature type="domain" description="Porphobilinogen deaminase C-terminal" evidence="11">
    <location>
        <begin position="233"/>
        <end position="301"/>
    </location>
</feature>
<comment type="cofactor">
    <cofactor evidence="9">
        <name>dipyrromethane</name>
        <dbReference type="ChEBI" id="CHEBI:60342"/>
    </cofactor>
    <text evidence="9">Binds 1 dipyrromethane group covalently.</text>
</comment>
<dbReference type="InterPro" id="IPR022417">
    <property type="entry name" value="Porphobilin_deaminase_N"/>
</dbReference>